<keyword evidence="3 5" id="KW-0442">Lipid degradation</keyword>
<dbReference type="GO" id="GO:0016042">
    <property type="term" value="P:lipid catabolic process"/>
    <property type="evidence" value="ECO:0007669"/>
    <property type="project" value="UniProtKB-UniRule"/>
</dbReference>
<evidence type="ECO:0000256" key="3">
    <source>
        <dbReference type="ARBA" id="ARBA00022963"/>
    </source>
</evidence>
<gene>
    <name evidence="7" type="ORF">CASFOL_012444</name>
</gene>
<dbReference type="Gene3D" id="3.40.50.1820">
    <property type="entry name" value="alpha/beta hydrolase"/>
    <property type="match status" value="1"/>
</dbReference>
<name>A0ABD3DKK4_9LAMI</name>
<dbReference type="CDD" id="cd00519">
    <property type="entry name" value="Lipase_3"/>
    <property type="match status" value="1"/>
</dbReference>
<evidence type="ECO:0000313" key="7">
    <source>
        <dbReference type="EMBL" id="KAL3641629.1"/>
    </source>
</evidence>
<dbReference type="GO" id="GO:0008970">
    <property type="term" value="F:phospholipase A1 activity"/>
    <property type="evidence" value="ECO:0007669"/>
    <property type="project" value="UniProtKB-UniRule"/>
</dbReference>
<dbReference type="PANTHER" id="PTHR31828">
    <property type="entry name" value="PHOSPHOLIPASE A1-IIGAMMA"/>
    <property type="match status" value="1"/>
</dbReference>
<evidence type="ECO:0000259" key="6">
    <source>
        <dbReference type="Pfam" id="PF01764"/>
    </source>
</evidence>
<keyword evidence="8" id="KW-1185">Reference proteome</keyword>
<protein>
    <recommendedName>
        <fullName evidence="5">Phospholipase A1</fullName>
        <ecNumber evidence="5">3.1.1.-</ecNumber>
    </recommendedName>
</protein>
<dbReference type="EC" id="3.1.1.-" evidence="5"/>
<dbReference type="InterPro" id="IPR002921">
    <property type="entry name" value="Fungal_lipase-type"/>
</dbReference>
<evidence type="ECO:0000256" key="2">
    <source>
        <dbReference type="ARBA" id="ARBA00022801"/>
    </source>
</evidence>
<evidence type="ECO:0000256" key="5">
    <source>
        <dbReference type="RuleBase" id="RU367093"/>
    </source>
</evidence>
<dbReference type="Proteomes" id="UP001632038">
    <property type="component" value="Unassembled WGS sequence"/>
</dbReference>
<dbReference type="EMBL" id="JAVIJP010000016">
    <property type="protein sequence ID" value="KAL3641629.1"/>
    <property type="molecule type" value="Genomic_DNA"/>
</dbReference>
<accession>A0ABD3DKK4</accession>
<dbReference type="AlphaFoldDB" id="A0ABD3DKK4"/>
<evidence type="ECO:0000313" key="8">
    <source>
        <dbReference type="Proteomes" id="UP001632038"/>
    </source>
</evidence>
<keyword evidence="4 5" id="KW-0443">Lipid metabolism</keyword>
<proteinExistence type="inferred from homology"/>
<evidence type="ECO:0000256" key="4">
    <source>
        <dbReference type="ARBA" id="ARBA00023098"/>
    </source>
</evidence>
<dbReference type="Pfam" id="PF01764">
    <property type="entry name" value="Lipase_3"/>
    <property type="match status" value="1"/>
</dbReference>
<feature type="domain" description="Fungal lipase-type" evidence="6">
    <location>
        <begin position="167"/>
        <end position="327"/>
    </location>
</feature>
<keyword evidence="2 5" id="KW-0378">Hydrolase</keyword>
<reference evidence="8" key="1">
    <citation type="journal article" date="2024" name="IScience">
        <title>Strigolactones Initiate the Formation of Haustorium-like Structures in Castilleja.</title>
        <authorList>
            <person name="Buerger M."/>
            <person name="Peterson D."/>
            <person name="Chory J."/>
        </authorList>
    </citation>
    <scope>NUCLEOTIDE SEQUENCE [LARGE SCALE GENOMIC DNA]</scope>
</reference>
<dbReference type="InterPro" id="IPR033556">
    <property type="entry name" value="PLA"/>
</dbReference>
<evidence type="ECO:0000256" key="1">
    <source>
        <dbReference type="ARBA" id="ARBA00010701"/>
    </source>
</evidence>
<dbReference type="PANTHER" id="PTHR31828:SF1">
    <property type="entry name" value="PHOSPHOLIPASE A1-IIGAMMA"/>
    <property type="match status" value="1"/>
</dbReference>
<comment type="similarity">
    <text evidence="1 5">Belongs to the AB hydrolase superfamily. Lipase family.</text>
</comment>
<sequence length="435" mass="49045">MMIPQGKGKVILHCFRRKRKNTSSTDNKKLPNNNTISKRWKILSGSTQWVGLLDPLDLDLRQYIIHYGEMAQSAYDTFNSEKASKYAGSSRYAKDNLFARVGLEKCNPFKYRVTKFIYATSSTIVPDAFILKSWSREAWSKESNWIGYVAVSTDEGKGVLGRRDILVTWRGTIRTLEWMNDFEFALVSAKEIFGEGSGDPKVHLGWYSIYTSDDPRSPFNKTSARNQVLTEVNRLVEQYKNEDTSITITGHSLGAAISTLNAVDIVVNGYNIPRGNPNKTCPVTAFAFASPRVGDENFRKLFLTLKNNLNVLRIRNARDIVPTYPFIGYSEVGQELAIDTAKSGYLKSQGNLISWHNLEGYLHGVAGTQGVKGGFKMEIKRDVALVNKSMDGLKDEYCVPINWRCEKNKGMVQHEDGSWELMDHEEDDDVGNVCV</sequence>
<comment type="caution">
    <text evidence="7">The sequence shown here is derived from an EMBL/GenBank/DDBJ whole genome shotgun (WGS) entry which is preliminary data.</text>
</comment>
<dbReference type="GO" id="GO:0005737">
    <property type="term" value="C:cytoplasm"/>
    <property type="evidence" value="ECO:0007669"/>
    <property type="project" value="UniProtKB-ARBA"/>
</dbReference>
<dbReference type="FunFam" id="3.40.50.1820:FF:000065">
    <property type="entry name" value="Phospholipase A1-II 3"/>
    <property type="match status" value="1"/>
</dbReference>
<dbReference type="InterPro" id="IPR029058">
    <property type="entry name" value="AB_hydrolase_fold"/>
</dbReference>
<comment type="function">
    <text evidence="5">Acylhydrolase that catalyzes the hydrolysis of phospholipids at the sn-1 position.</text>
</comment>
<organism evidence="7 8">
    <name type="scientific">Castilleja foliolosa</name>
    <dbReference type="NCBI Taxonomy" id="1961234"/>
    <lineage>
        <taxon>Eukaryota</taxon>
        <taxon>Viridiplantae</taxon>
        <taxon>Streptophyta</taxon>
        <taxon>Embryophyta</taxon>
        <taxon>Tracheophyta</taxon>
        <taxon>Spermatophyta</taxon>
        <taxon>Magnoliopsida</taxon>
        <taxon>eudicotyledons</taxon>
        <taxon>Gunneridae</taxon>
        <taxon>Pentapetalae</taxon>
        <taxon>asterids</taxon>
        <taxon>lamiids</taxon>
        <taxon>Lamiales</taxon>
        <taxon>Orobanchaceae</taxon>
        <taxon>Pedicularideae</taxon>
        <taxon>Castillejinae</taxon>
        <taxon>Castilleja</taxon>
    </lineage>
</organism>
<dbReference type="SUPFAM" id="SSF53474">
    <property type="entry name" value="alpha/beta-Hydrolases"/>
    <property type="match status" value="1"/>
</dbReference>